<dbReference type="EMBL" id="MJAT01000001">
    <property type="protein sequence ID" value="OEH86925.1"/>
    <property type="molecule type" value="Genomic_DNA"/>
</dbReference>
<evidence type="ECO:0000313" key="1">
    <source>
        <dbReference type="EMBL" id="OEH86925.1"/>
    </source>
</evidence>
<sequence>MQTASFTDRDLLNEMILLEKHASSLYHTATIEASSEKLHQDCGSIMQETLQCQRKLYNLMTQKGWYNTQNTDHQQISQSYQKFLGEMQNQFPSSQ</sequence>
<dbReference type="InterPro" id="IPR012851">
    <property type="entry name" value="Spore_coat_CotF-like"/>
</dbReference>
<organism evidence="1 2">
    <name type="scientific">Desulfuribacillus stibiiarsenatis</name>
    <dbReference type="NCBI Taxonomy" id="1390249"/>
    <lineage>
        <taxon>Bacteria</taxon>
        <taxon>Bacillati</taxon>
        <taxon>Bacillota</taxon>
        <taxon>Desulfuribacillia</taxon>
        <taxon>Desulfuribacillales</taxon>
        <taxon>Desulfuribacillaceae</taxon>
        <taxon>Desulfuribacillus</taxon>
    </lineage>
</organism>
<dbReference type="InterPro" id="IPR012347">
    <property type="entry name" value="Ferritin-like"/>
</dbReference>
<dbReference type="Gene3D" id="1.20.1260.10">
    <property type="match status" value="1"/>
</dbReference>
<dbReference type="AlphaFoldDB" id="A0A1E5L9W4"/>
<keyword evidence="2" id="KW-1185">Reference proteome</keyword>
<reference evidence="1 2" key="1">
    <citation type="submission" date="2016-09" db="EMBL/GenBank/DDBJ databases">
        <title>Desulfuribacillus arsenicus sp. nov., an obligately anaerobic, dissimilatory arsenic- and antimonate-reducing bacterium isolated from anoxic sediments.</title>
        <authorList>
            <person name="Abin C.A."/>
            <person name="Hollibaugh J.T."/>
        </authorList>
    </citation>
    <scope>NUCLEOTIDE SEQUENCE [LARGE SCALE GENOMIC DNA]</scope>
    <source>
        <strain evidence="1 2">MLFW-2</strain>
    </source>
</reference>
<comment type="caution">
    <text evidence="1">The sequence shown here is derived from an EMBL/GenBank/DDBJ whole genome shotgun (WGS) entry which is preliminary data.</text>
</comment>
<proteinExistence type="predicted"/>
<name>A0A1E5L9W4_9FIRM</name>
<dbReference type="Pfam" id="PF07875">
    <property type="entry name" value="Coat_F"/>
    <property type="match status" value="1"/>
</dbReference>
<accession>A0A1E5L9W4</accession>
<dbReference type="STRING" id="1390249.BHU72_01295"/>
<dbReference type="RefSeq" id="WP_069700803.1">
    <property type="nucleotide sequence ID" value="NZ_MJAT01000001.1"/>
</dbReference>
<gene>
    <name evidence="1" type="ORF">BHU72_01295</name>
</gene>
<protein>
    <recommendedName>
        <fullName evidence="3">Coat protein F</fullName>
    </recommendedName>
</protein>
<evidence type="ECO:0000313" key="2">
    <source>
        <dbReference type="Proteomes" id="UP000095255"/>
    </source>
</evidence>
<evidence type="ECO:0008006" key="3">
    <source>
        <dbReference type="Google" id="ProtNLM"/>
    </source>
</evidence>
<dbReference type="Proteomes" id="UP000095255">
    <property type="component" value="Unassembled WGS sequence"/>
</dbReference>